<reference evidence="2 3" key="1">
    <citation type="submission" date="2018-05" db="EMBL/GenBank/DDBJ databases">
        <title>Kurthia sibirica genome sequence.</title>
        <authorList>
            <person name="Maclea K.S."/>
            <person name="Goen A.E."/>
        </authorList>
    </citation>
    <scope>NUCLEOTIDE SEQUENCE [LARGE SCALE GENOMIC DNA]</scope>
    <source>
        <strain evidence="2 3">ATCC 49154</strain>
    </source>
</reference>
<name>A0A2U3AR52_9BACL</name>
<dbReference type="InterPro" id="IPR020471">
    <property type="entry name" value="AKR"/>
</dbReference>
<sequence>MKYRKLGSSDMSISELGFGCMSLPMDLNEAKYMLDAAVDSGINFFDTADLYNRGQNEMIVGDALRKKRSSIYLATKVGNVWNEDEDTWRWDASKVHIKEGVKKSLMRLGTDYLDLYQLHGGTTADNFDEITDAFEELKREGTIRNYGISSIRPNVIKEFLTVGRPVSVMMQYSALDRRPEEWFEFIQSKGASIISRGSIAKGLLSDNWQQKLEKTNGFLDYSQQELELLLHSFDHDTHHLLNAALTFNLAQPAVASLIVGASTKAQLYSTIDAYHHPVADEVIEKMQHITKDNKYTEHID</sequence>
<dbReference type="EMBL" id="QFVR01000001">
    <property type="protein sequence ID" value="PWI27004.1"/>
    <property type="molecule type" value="Genomic_DNA"/>
</dbReference>
<dbReference type="InterPro" id="IPR023210">
    <property type="entry name" value="NADP_OxRdtase_dom"/>
</dbReference>
<accession>A0A2U3AR52</accession>
<dbReference type="Gene3D" id="3.20.20.100">
    <property type="entry name" value="NADP-dependent oxidoreductase domain"/>
    <property type="match status" value="1"/>
</dbReference>
<protein>
    <submittedName>
        <fullName evidence="2">Oxidoreductase</fullName>
    </submittedName>
</protein>
<feature type="domain" description="NADP-dependent oxidoreductase" evidence="1">
    <location>
        <begin position="15"/>
        <end position="289"/>
    </location>
</feature>
<keyword evidence="3" id="KW-1185">Reference proteome</keyword>
<organism evidence="2 3">
    <name type="scientific">Kurthia sibirica</name>
    <dbReference type="NCBI Taxonomy" id="202750"/>
    <lineage>
        <taxon>Bacteria</taxon>
        <taxon>Bacillati</taxon>
        <taxon>Bacillota</taxon>
        <taxon>Bacilli</taxon>
        <taxon>Bacillales</taxon>
        <taxon>Caryophanaceae</taxon>
        <taxon>Kurthia</taxon>
    </lineage>
</organism>
<dbReference type="PANTHER" id="PTHR43312">
    <property type="entry name" value="D-THREO-ALDOSE 1-DEHYDROGENASE"/>
    <property type="match status" value="1"/>
</dbReference>
<dbReference type="RefSeq" id="WP_109304627.1">
    <property type="nucleotide sequence ID" value="NZ_BJUF01000029.1"/>
</dbReference>
<dbReference type="InterPro" id="IPR053135">
    <property type="entry name" value="AKR2_Oxidoreductase"/>
</dbReference>
<gene>
    <name evidence="2" type="ORF">DEX24_01540</name>
</gene>
<dbReference type="Proteomes" id="UP000245938">
    <property type="component" value="Unassembled WGS sequence"/>
</dbReference>
<evidence type="ECO:0000313" key="3">
    <source>
        <dbReference type="Proteomes" id="UP000245938"/>
    </source>
</evidence>
<dbReference type="PANTHER" id="PTHR43312:SF1">
    <property type="entry name" value="NADP-DEPENDENT OXIDOREDUCTASE DOMAIN-CONTAINING PROTEIN"/>
    <property type="match status" value="1"/>
</dbReference>
<dbReference type="SUPFAM" id="SSF51430">
    <property type="entry name" value="NAD(P)-linked oxidoreductase"/>
    <property type="match status" value="1"/>
</dbReference>
<dbReference type="InterPro" id="IPR036812">
    <property type="entry name" value="NAD(P)_OxRdtase_dom_sf"/>
</dbReference>
<dbReference type="CDD" id="cd19086">
    <property type="entry name" value="AKR_AKR11C1"/>
    <property type="match status" value="1"/>
</dbReference>
<evidence type="ECO:0000259" key="1">
    <source>
        <dbReference type="Pfam" id="PF00248"/>
    </source>
</evidence>
<dbReference type="PRINTS" id="PR00069">
    <property type="entry name" value="ALDKETRDTASE"/>
</dbReference>
<proteinExistence type="predicted"/>
<comment type="caution">
    <text evidence="2">The sequence shown here is derived from an EMBL/GenBank/DDBJ whole genome shotgun (WGS) entry which is preliminary data.</text>
</comment>
<evidence type="ECO:0000313" key="2">
    <source>
        <dbReference type="EMBL" id="PWI27004.1"/>
    </source>
</evidence>
<dbReference type="GO" id="GO:0016491">
    <property type="term" value="F:oxidoreductase activity"/>
    <property type="evidence" value="ECO:0007669"/>
    <property type="project" value="InterPro"/>
</dbReference>
<dbReference type="Pfam" id="PF00248">
    <property type="entry name" value="Aldo_ket_red"/>
    <property type="match status" value="1"/>
</dbReference>
<dbReference type="OrthoDB" id="9773828at2"/>
<dbReference type="AlphaFoldDB" id="A0A2U3AR52"/>